<dbReference type="AlphaFoldDB" id="A0A498HP56"/>
<dbReference type="Pfam" id="PF13456">
    <property type="entry name" value="RVT_3"/>
    <property type="match status" value="1"/>
</dbReference>
<dbReference type="EMBL" id="RDQH01000342">
    <property type="protein sequence ID" value="RXH71682.1"/>
    <property type="molecule type" value="Genomic_DNA"/>
</dbReference>
<dbReference type="InterPro" id="IPR002156">
    <property type="entry name" value="RNaseH_domain"/>
</dbReference>
<accession>A0A498HP56</accession>
<gene>
    <name evidence="2" type="ORF">DVH24_025183</name>
</gene>
<protein>
    <recommendedName>
        <fullName evidence="1">RNase H type-1 domain-containing protein</fullName>
    </recommendedName>
</protein>
<keyword evidence="3" id="KW-1185">Reference proteome</keyword>
<sequence length="72" mass="8240">MLFAWDLPVESMEFQGNAQLVLVALKLHVADDTSPLEHVVNDARHLMCTIPQTKLTYNRKEANKVAHRLTRL</sequence>
<organism evidence="2 3">
    <name type="scientific">Malus domestica</name>
    <name type="common">Apple</name>
    <name type="synonym">Pyrus malus</name>
    <dbReference type="NCBI Taxonomy" id="3750"/>
    <lineage>
        <taxon>Eukaryota</taxon>
        <taxon>Viridiplantae</taxon>
        <taxon>Streptophyta</taxon>
        <taxon>Embryophyta</taxon>
        <taxon>Tracheophyta</taxon>
        <taxon>Spermatophyta</taxon>
        <taxon>Magnoliopsida</taxon>
        <taxon>eudicotyledons</taxon>
        <taxon>Gunneridae</taxon>
        <taxon>Pentapetalae</taxon>
        <taxon>rosids</taxon>
        <taxon>fabids</taxon>
        <taxon>Rosales</taxon>
        <taxon>Rosaceae</taxon>
        <taxon>Amygdaloideae</taxon>
        <taxon>Maleae</taxon>
        <taxon>Malus</taxon>
    </lineage>
</organism>
<name>A0A498HP56_MALDO</name>
<feature type="domain" description="RNase H type-1" evidence="1">
    <location>
        <begin position="3"/>
        <end position="70"/>
    </location>
</feature>
<dbReference type="GO" id="GO:0004523">
    <property type="term" value="F:RNA-DNA hybrid ribonuclease activity"/>
    <property type="evidence" value="ECO:0007669"/>
    <property type="project" value="InterPro"/>
</dbReference>
<evidence type="ECO:0000313" key="3">
    <source>
        <dbReference type="Proteomes" id="UP000290289"/>
    </source>
</evidence>
<evidence type="ECO:0000313" key="2">
    <source>
        <dbReference type="EMBL" id="RXH71682.1"/>
    </source>
</evidence>
<proteinExistence type="predicted"/>
<evidence type="ECO:0000259" key="1">
    <source>
        <dbReference type="Pfam" id="PF13456"/>
    </source>
</evidence>
<dbReference type="Proteomes" id="UP000290289">
    <property type="component" value="Chromosome 16"/>
</dbReference>
<dbReference type="GO" id="GO:0003676">
    <property type="term" value="F:nucleic acid binding"/>
    <property type="evidence" value="ECO:0007669"/>
    <property type="project" value="InterPro"/>
</dbReference>
<comment type="caution">
    <text evidence="2">The sequence shown here is derived from an EMBL/GenBank/DDBJ whole genome shotgun (WGS) entry which is preliminary data.</text>
</comment>
<reference evidence="2 3" key="1">
    <citation type="submission" date="2018-10" db="EMBL/GenBank/DDBJ databases">
        <title>A high-quality apple genome assembly.</title>
        <authorList>
            <person name="Hu J."/>
        </authorList>
    </citation>
    <scope>NUCLEOTIDE SEQUENCE [LARGE SCALE GENOMIC DNA]</scope>
    <source>
        <strain evidence="3">cv. HFTH1</strain>
        <tissue evidence="2">Young leaf</tissue>
    </source>
</reference>